<dbReference type="SUPFAM" id="SSF57667">
    <property type="entry name" value="beta-beta-alpha zinc fingers"/>
    <property type="match status" value="1"/>
</dbReference>
<dbReference type="GO" id="GO:0000398">
    <property type="term" value="P:mRNA splicing, via spliceosome"/>
    <property type="evidence" value="ECO:0007669"/>
    <property type="project" value="InterPro"/>
</dbReference>
<dbReference type="Pfam" id="PF16958">
    <property type="entry name" value="PRP9_N"/>
    <property type="match status" value="1"/>
</dbReference>
<gene>
    <name evidence="8" type="ORF">SPAPADRAFT_61091</name>
</gene>
<dbReference type="PROSITE" id="PS50171">
    <property type="entry name" value="ZF_MATRIN"/>
    <property type="match status" value="1"/>
</dbReference>
<keyword evidence="2" id="KW-0479">Metal-binding</keyword>
<dbReference type="PANTHER" id="PTHR12786:SF2">
    <property type="entry name" value="SPLICING FACTOR 3A SUBUNIT 3"/>
    <property type="match status" value="1"/>
</dbReference>
<evidence type="ECO:0000259" key="7">
    <source>
        <dbReference type="PROSITE" id="PS50171"/>
    </source>
</evidence>
<evidence type="ECO:0000256" key="4">
    <source>
        <dbReference type="ARBA" id="ARBA00022833"/>
    </source>
</evidence>
<sequence length="490" mass="56038">MSGFIESQRAALEELDVIEEAISSRLGRDPHLLPPSLRPKKDIISKRKPKKTSTLRLSLLQQSELRFFIEKYHRTHSSLEFCLANEKLVLQKQLANVTEGPKQFAKFDQMISEISNKESDHPSGAIAEDPRNLYSSFSSITRDKESHSQDLKIKVEKNTGKQRELTKRKFILSSVASHLQDSIENEGYLDLSGVHIQYNSQLASTPISYVQYLYTFQNLEAPAKGTPYVKYIRDLANLLAESFKNLHPLTDLDQLENAWKQEFQETNSTSEGQENEKGEVYCKACDKLFSKMSVYKGHLDGKKHKKNAAKSSGDSASVDSFDSLTWYEFAIGKLVSVLQTDIEAARAHAERIANSSERELLMEQQNLEEIESEFTDIGDYSDFGDNSDEEYEDNETFKNLPLGPDGAPIPFWLYKLQGLNKKYVCEICGNITYKGRQIFLKHFSGVKHQYGLKCLGIEEGYISFFKNITNIEEARILWTKFKREKREKQG</sequence>
<dbReference type="GO" id="GO:0008270">
    <property type="term" value="F:zinc ion binding"/>
    <property type="evidence" value="ECO:0007669"/>
    <property type="project" value="UniProtKB-KW"/>
</dbReference>
<dbReference type="FunCoup" id="G3ANP3">
    <property type="interactions" value="1254"/>
</dbReference>
<comment type="subcellular location">
    <subcellularLocation>
        <location evidence="1">Nucleus</location>
    </subcellularLocation>
</comment>
<dbReference type="PROSITE" id="PS00028">
    <property type="entry name" value="ZINC_FINGER_C2H2_1"/>
    <property type="match status" value="1"/>
</dbReference>
<dbReference type="GO" id="GO:0005681">
    <property type="term" value="C:spliceosomal complex"/>
    <property type="evidence" value="ECO:0007669"/>
    <property type="project" value="InterPro"/>
</dbReference>
<dbReference type="InterPro" id="IPR013087">
    <property type="entry name" value="Znf_C2H2_type"/>
</dbReference>
<keyword evidence="9" id="KW-1185">Reference proteome</keyword>
<dbReference type="PANTHER" id="PTHR12786">
    <property type="entry name" value="SPLICING FACTOR SF3A-RELATED"/>
    <property type="match status" value="1"/>
</dbReference>
<proteinExistence type="predicted"/>
<dbReference type="InterPro" id="IPR000690">
    <property type="entry name" value="Matrin/U1-C_Znf_C2H2"/>
</dbReference>
<evidence type="ECO:0000256" key="3">
    <source>
        <dbReference type="ARBA" id="ARBA00022771"/>
    </source>
</evidence>
<dbReference type="AlphaFoldDB" id="G3ANP3"/>
<accession>G3ANP3</accession>
<dbReference type="HOGENOM" id="CLU_027160_1_1_1"/>
<dbReference type="STRING" id="619300.G3ANP3"/>
<dbReference type="InterPro" id="IPR003604">
    <property type="entry name" value="Matrin/U1-like-C_Znf_C2H2"/>
</dbReference>
<evidence type="ECO:0000256" key="2">
    <source>
        <dbReference type="ARBA" id="ARBA00022723"/>
    </source>
</evidence>
<evidence type="ECO:0000313" key="8">
    <source>
        <dbReference type="EMBL" id="EGW31978.1"/>
    </source>
</evidence>
<protein>
    <recommendedName>
        <fullName evidence="7">Matrin-type domain-containing protein</fullName>
    </recommendedName>
</protein>
<evidence type="ECO:0000256" key="6">
    <source>
        <dbReference type="SAM" id="MobiDB-lite"/>
    </source>
</evidence>
<dbReference type="Pfam" id="PF12171">
    <property type="entry name" value="zf-C2H2_jaz"/>
    <property type="match status" value="1"/>
</dbReference>
<organism evidence="9">
    <name type="scientific">Spathaspora passalidarum (strain NRRL Y-27907 / 11-Y1)</name>
    <dbReference type="NCBI Taxonomy" id="619300"/>
    <lineage>
        <taxon>Eukaryota</taxon>
        <taxon>Fungi</taxon>
        <taxon>Dikarya</taxon>
        <taxon>Ascomycota</taxon>
        <taxon>Saccharomycotina</taxon>
        <taxon>Pichiomycetes</taxon>
        <taxon>Debaryomycetaceae</taxon>
        <taxon>Spathaspora</taxon>
    </lineage>
</organism>
<dbReference type="InterPro" id="IPR022755">
    <property type="entry name" value="Znf_C2H2_jaz"/>
</dbReference>
<dbReference type="InParanoid" id="G3ANP3"/>
<dbReference type="Pfam" id="PF11931">
    <property type="entry name" value="SF3a60_Prp9_C"/>
    <property type="match status" value="1"/>
</dbReference>
<dbReference type="OMA" id="IPHWLYK"/>
<dbReference type="KEGG" id="spaa:SPAPADRAFT_61091"/>
<dbReference type="SMART" id="SM00451">
    <property type="entry name" value="ZnF_U1"/>
    <property type="match status" value="2"/>
</dbReference>
<evidence type="ECO:0000256" key="5">
    <source>
        <dbReference type="ARBA" id="ARBA00023242"/>
    </source>
</evidence>
<feature type="non-terminal residue" evidence="8">
    <location>
        <position position="490"/>
    </location>
</feature>
<feature type="domain" description="Matrin-type" evidence="7">
    <location>
        <begin position="423"/>
        <end position="454"/>
    </location>
</feature>
<keyword evidence="3" id="KW-0863">Zinc-finger</keyword>
<dbReference type="eggNOG" id="KOG2636">
    <property type="taxonomic scope" value="Eukaryota"/>
</dbReference>
<dbReference type="Gene3D" id="3.30.160.60">
    <property type="entry name" value="Classic Zinc Finger"/>
    <property type="match status" value="1"/>
</dbReference>
<dbReference type="InterPro" id="IPR024598">
    <property type="entry name" value="SF3a60/Prp9_C"/>
</dbReference>
<evidence type="ECO:0000256" key="1">
    <source>
        <dbReference type="ARBA" id="ARBA00004123"/>
    </source>
</evidence>
<dbReference type="InterPro" id="IPR031590">
    <property type="entry name" value="PRP9_N"/>
</dbReference>
<evidence type="ECO:0000313" key="9">
    <source>
        <dbReference type="Proteomes" id="UP000000709"/>
    </source>
</evidence>
<name>G3ANP3_SPAPN</name>
<dbReference type="GeneID" id="18873706"/>
<dbReference type="OrthoDB" id="2160351at2759"/>
<keyword evidence="5" id="KW-0539">Nucleus</keyword>
<dbReference type="Proteomes" id="UP000000709">
    <property type="component" value="Unassembled WGS sequence"/>
</dbReference>
<feature type="region of interest" description="Disordered" evidence="6">
    <location>
        <begin position="29"/>
        <end position="49"/>
    </location>
</feature>
<dbReference type="GO" id="GO:0003723">
    <property type="term" value="F:RNA binding"/>
    <property type="evidence" value="ECO:0007669"/>
    <property type="project" value="InterPro"/>
</dbReference>
<dbReference type="EMBL" id="GL996502">
    <property type="protein sequence ID" value="EGW31978.1"/>
    <property type="molecule type" value="Genomic_DNA"/>
</dbReference>
<dbReference type="InterPro" id="IPR051421">
    <property type="entry name" value="RNA_Proc_DNA_Dmg_Regulator"/>
</dbReference>
<dbReference type="RefSeq" id="XP_007375254.1">
    <property type="nucleotide sequence ID" value="XM_007375192.1"/>
</dbReference>
<reference evidence="8 9" key="1">
    <citation type="journal article" date="2011" name="Proc. Natl. Acad. Sci. U.S.A.">
        <title>Comparative genomics of xylose-fermenting fungi for enhanced biofuel production.</title>
        <authorList>
            <person name="Wohlbach D.J."/>
            <person name="Kuo A."/>
            <person name="Sato T.K."/>
            <person name="Potts K.M."/>
            <person name="Salamov A.A."/>
            <person name="LaButti K.M."/>
            <person name="Sun H."/>
            <person name="Clum A."/>
            <person name="Pangilinan J.L."/>
            <person name="Lindquist E.A."/>
            <person name="Lucas S."/>
            <person name="Lapidus A."/>
            <person name="Jin M."/>
            <person name="Gunawan C."/>
            <person name="Balan V."/>
            <person name="Dale B.E."/>
            <person name="Jeffries T.W."/>
            <person name="Zinkel R."/>
            <person name="Barry K.W."/>
            <person name="Grigoriev I.V."/>
            <person name="Gasch A.P."/>
        </authorList>
    </citation>
    <scope>NUCLEOTIDE SEQUENCE [LARGE SCALE GENOMIC DNA]</scope>
    <source>
        <strain evidence="9">NRRL Y-27907 / 11-Y1</strain>
    </source>
</reference>
<keyword evidence="4" id="KW-0862">Zinc</keyword>
<dbReference type="InterPro" id="IPR036236">
    <property type="entry name" value="Znf_C2H2_sf"/>
</dbReference>